<gene>
    <name evidence="1" type="ORF">CAQU_08760</name>
</gene>
<proteinExistence type="predicted"/>
<evidence type="ECO:0000313" key="1">
    <source>
        <dbReference type="EMBL" id="APT85148.1"/>
    </source>
</evidence>
<accession>A0A1L7CH16</accession>
<dbReference type="EMBL" id="CP009245">
    <property type="protein sequence ID" value="APT85148.1"/>
    <property type="molecule type" value="Genomic_DNA"/>
</dbReference>
<dbReference type="Proteomes" id="UP000185478">
    <property type="component" value="Chromosome"/>
</dbReference>
<dbReference type="AlphaFoldDB" id="A0A1L7CH16"/>
<evidence type="ECO:0000313" key="2">
    <source>
        <dbReference type="Proteomes" id="UP000185478"/>
    </source>
</evidence>
<protein>
    <submittedName>
        <fullName evidence="1">Uncharacterized protein</fullName>
    </submittedName>
</protein>
<sequence>MDSYPARFSDVCQKILVYRVRGSYNDIVDTCNAVAEAYQHTKDPEALELLAWTALQELKALDALATTDAMRRQVLHRSEELLTRFESVPLSEYPDLYARVTYLMLLRAELLAQVGQLDDAHAELAAMWQHASTSPGDRARAVAYEAKLALAEDCAAVGDVRTALDHTSALIALASGESSQENRLWLARAQGRAVDFTLALVDPATPDGCFKIIRACNRLIDAHVGSIVPETELMLARALRHRADAADNWARTTDDMAARQRFAKLAGQTRLTLWDTFHTSADPAVFREAADAMNDYLAHLPAGDDKRVYAQAALSSATRLAHSDDVTHAAALLMLHNHLADALIGVGNLPEARDQLIHAVSDTSSNDLAITLRCLWVLAKVADISADMGDCDGTATAFNRIRSSMAGDDELAQSTSARRAITHAWTARLRCWEATQIKGSDQLLPMGEQAMNGPIPALEMTEQLEEQSRLVWGFAKAAVASQASGAEAARADACRWMFYLGGELAGACCFKEAIDCFAFVITEARKSPNIAMRALVVKSLQQLGFVEFLVSGSRERACMRYGQGIGFLKDSTVPAEIKLMHLLAERANSYSLGHADPAPVDYP</sequence>
<dbReference type="KEGG" id="caqu:CAQU_08760"/>
<keyword evidence="2" id="KW-1185">Reference proteome</keyword>
<name>A0A1L7CH16_9CORY</name>
<reference evidence="1 2" key="1">
    <citation type="submission" date="2014-08" db="EMBL/GenBank/DDBJ databases">
        <title>Complete genome sequence of Corynebacterium aquilae S-613T(T) (=DSM 44791(T)), isolated from the choana of a healthy golden eagle.</title>
        <authorList>
            <person name="Ruckert C."/>
            <person name="Albersmeier A."/>
            <person name="Winkler A."/>
            <person name="Kalinowski J."/>
        </authorList>
    </citation>
    <scope>NUCLEOTIDE SEQUENCE [LARGE SCALE GENOMIC DNA]</scope>
    <source>
        <strain evidence="1 2">S-613</strain>
    </source>
</reference>
<organism evidence="1 2">
    <name type="scientific">Corynebacterium aquilae DSM 44791</name>
    <dbReference type="NCBI Taxonomy" id="1431546"/>
    <lineage>
        <taxon>Bacteria</taxon>
        <taxon>Bacillati</taxon>
        <taxon>Actinomycetota</taxon>
        <taxon>Actinomycetes</taxon>
        <taxon>Mycobacteriales</taxon>
        <taxon>Corynebacteriaceae</taxon>
        <taxon>Corynebacterium</taxon>
    </lineage>
</organism>